<feature type="non-terminal residue" evidence="1">
    <location>
        <position position="1"/>
    </location>
</feature>
<proteinExistence type="predicted"/>
<accession>X1G8H7</accession>
<name>X1G8H7_9ZZZZ</name>
<sequence>AVNDIDSVTFTKGAFCPPGVYEINLCGMLSQAFAEKLSIGQKLQGHEGEAKAWGKGWHRFFNPHLGSC</sequence>
<protein>
    <submittedName>
        <fullName evidence="1">Uncharacterized protein</fullName>
    </submittedName>
</protein>
<comment type="caution">
    <text evidence="1">The sequence shown here is derived from an EMBL/GenBank/DDBJ whole genome shotgun (WGS) entry which is preliminary data.</text>
</comment>
<evidence type="ECO:0000313" key="1">
    <source>
        <dbReference type="EMBL" id="GAH41120.1"/>
    </source>
</evidence>
<organism evidence="1">
    <name type="scientific">marine sediment metagenome</name>
    <dbReference type="NCBI Taxonomy" id="412755"/>
    <lineage>
        <taxon>unclassified sequences</taxon>
        <taxon>metagenomes</taxon>
        <taxon>ecological metagenomes</taxon>
    </lineage>
</organism>
<dbReference type="AlphaFoldDB" id="X1G8H7"/>
<gene>
    <name evidence="1" type="ORF">S03H2_26290</name>
</gene>
<dbReference type="EMBL" id="BARU01015182">
    <property type="protein sequence ID" value="GAH41120.1"/>
    <property type="molecule type" value="Genomic_DNA"/>
</dbReference>
<reference evidence="1" key="1">
    <citation type="journal article" date="2014" name="Front. Microbiol.">
        <title>High frequency of phylogenetically diverse reductive dehalogenase-homologous genes in deep subseafloor sedimentary metagenomes.</title>
        <authorList>
            <person name="Kawai M."/>
            <person name="Futagami T."/>
            <person name="Toyoda A."/>
            <person name="Takaki Y."/>
            <person name="Nishi S."/>
            <person name="Hori S."/>
            <person name="Arai W."/>
            <person name="Tsubouchi T."/>
            <person name="Morono Y."/>
            <person name="Uchiyama I."/>
            <person name="Ito T."/>
            <person name="Fujiyama A."/>
            <person name="Inagaki F."/>
            <person name="Takami H."/>
        </authorList>
    </citation>
    <scope>NUCLEOTIDE SEQUENCE</scope>
    <source>
        <strain evidence="1">Expedition CK06-06</strain>
    </source>
</reference>